<comment type="caution">
    <text evidence="9">The sequence shown here is derived from an EMBL/GenBank/DDBJ whole genome shotgun (WGS) entry which is preliminary data.</text>
</comment>
<name>A0A8S2YV11_9BILA</name>
<proteinExistence type="inferred from homology"/>
<dbReference type="Gene3D" id="3.40.50.300">
    <property type="entry name" value="P-loop containing nucleotide triphosphate hydrolases"/>
    <property type="match status" value="1"/>
</dbReference>
<keyword evidence="5 6" id="KW-0472">Membrane</keyword>
<keyword evidence="3 6" id="KW-0812">Transmembrane</keyword>
<feature type="transmembrane region" description="Helical" evidence="6">
    <location>
        <begin position="199"/>
        <end position="219"/>
    </location>
</feature>
<feature type="transmembrane region" description="Helical" evidence="6">
    <location>
        <begin position="131"/>
        <end position="153"/>
    </location>
</feature>
<dbReference type="GO" id="GO:0000139">
    <property type="term" value="C:Golgi membrane"/>
    <property type="evidence" value="ECO:0007669"/>
    <property type="project" value="UniProtKB-SubCell"/>
</dbReference>
<feature type="transmembrane region" description="Helical" evidence="6">
    <location>
        <begin position="259"/>
        <end position="279"/>
    </location>
</feature>
<dbReference type="Pfam" id="PF04893">
    <property type="entry name" value="Yip1"/>
    <property type="match status" value="1"/>
</dbReference>
<dbReference type="EMBL" id="CAJOBI010099430">
    <property type="protein sequence ID" value="CAF4580879.1"/>
    <property type="molecule type" value="Genomic_DNA"/>
</dbReference>
<dbReference type="GO" id="GO:0016192">
    <property type="term" value="P:vesicle-mediated transport"/>
    <property type="evidence" value="ECO:0007669"/>
    <property type="project" value="InterPro"/>
</dbReference>
<evidence type="ECO:0000313" key="9">
    <source>
        <dbReference type="EMBL" id="CAF4580879.1"/>
    </source>
</evidence>
<feature type="transmembrane region" description="Helical" evidence="6">
    <location>
        <begin position="225"/>
        <end position="247"/>
    </location>
</feature>
<comment type="similarity">
    <text evidence="2 6">Belongs to the YIP1 family.</text>
</comment>
<dbReference type="GO" id="GO:0031267">
    <property type="term" value="F:small GTPase binding"/>
    <property type="evidence" value="ECO:0007669"/>
    <property type="project" value="InterPro"/>
</dbReference>
<protein>
    <recommendedName>
        <fullName evidence="6">Protein YIPF</fullName>
    </recommendedName>
</protein>
<feature type="domain" description="Yip1" evidence="8">
    <location>
        <begin position="111"/>
        <end position="272"/>
    </location>
</feature>
<evidence type="ECO:0000256" key="7">
    <source>
        <dbReference type="SAM" id="MobiDB-lite"/>
    </source>
</evidence>
<evidence type="ECO:0000256" key="6">
    <source>
        <dbReference type="RuleBase" id="RU361264"/>
    </source>
</evidence>
<evidence type="ECO:0000313" key="10">
    <source>
        <dbReference type="Proteomes" id="UP000676336"/>
    </source>
</evidence>
<feature type="region of interest" description="Disordered" evidence="7">
    <location>
        <begin position="1"/>
        <end position="24"/>
    </location>
</feature>
<evidence type="ECO:0000256" key="1">
    <source>
        <dbReference type="ARBA" id="ARBA00004141"/>
    </source>
</evidence>
<dbReference type="AlphaFoldDB" id="A0A8S2YV11"/>
<dbReference type="PANTHER" id="PTHR12822:SF2">
    <property type="entry name" value="PROTEIN YIPF"/>
    <property type="match status" value="1"/>
</dbReference>
<feature type="compositionally biased region" description="Polar residues" evidence="7">
    <location>
        <begin position="12"/>
        <end position="24"/>
    </location>
</feature>
<sequence length="318" mass="36417">MMFSSDGFLIDQSPSKGPSQTHLFTSFPNSAVDLNDDDDDDLLLDNKSNTTQSYAYKPANEENLSLPLPATNKNNTNNEQLHIWQLEYYQKYFQIDTQQVLERLLGSITPKPNKSYFNSTIRHNPDLYGPFWVCVTFIITVAISGNIVAYFQLPDTDFQIDFSKITLSAILICLYWWSMPTVVYFFFRYYIKRNEYTFLELLCIYGYSLTIFIPVSILWMIPIVWLQWLLTIIASVISGSVLIVTFWPSVDSDRKSFNAISMLVVLSAHLFMAICIMMIRTYVGNMPPKKKEEPKPKPLIGRLGTNLKMGIVGLPNAG</sequence>
<dbReference type="InterPro" id="IPR006977">
    <property type="entry name" value="Yip1_dom"/>
</dbReference>
<organism evidence="9 10">
    <name type="scientific">Rotaria magnacalcarata</name>
    <dbReference type="NCBI Taxonomy" id="392030"/>
    <lineage>
        <taxon>Eukaryota</taxon>
        <taxon>Metazoa</taxon>
        <taxon>Spiralia</taxon>
        <taxon>Gnathifera</taxon>
        <taxon>Rotifera</taxon>
        <taxon>Eurotatoria</taxon>
        <taxon>Bdelloidea</taxon>
        <taxon>Philodinida</taxon>
        <taxon>Philodinidae</taxon>
        <taxon>Rotaria</taxon>
    </lineage>
</organism>
<gene>
    <name evidence="9" type="ORF">SMN809_LOCUS38266</name>
</gene>
<feature type="transmembrane region" description="Helical" evidence="6">
    <location>
        <begin position="165"/>
        <end position="187"/>
    </location>
</feature>
<dbReference type="InterPro" id="IPR039765">
    <property type="entry name" value="Yip5/YIPF1/YIPF2"/>
</dbReference>
<feature type="non-terminal residue" evidence="9">
    <location>
        <position position="1"/>
    </location>
</feature>
<accession>A0A8S2YV11</accession>
<keyword evidence="4 6" id="KW-1133">Transmembrane helix</keyword>
<dbReference type="Proteomes" id="UP000676336">
    <property type="component" value="Unassembled WGS sequence"/>
</dbReference>
<evidence type="ECO:0000259" key="8">
    <source>
        <dbReference type="Pfam" id="PF04893"/>
    </source>
</evidence>
<reference evidence="9" key="1">
    <citation type="submission" date="2021-02" db="EMBL/GenBank/DDBJ databases">
        <authorList>
            <person name="Nowell W R."/>
        </authorList>
    </citation>
    <scope>NUCLEOTIDE SEQUENCE</scope>
</reference>
<evidence type="ECO:0000256" key="3">
    <source>
        <dbReference type="ARBA" id="ARBA00022692"/>
    </source>
</evidence>
<evidence type="ECO:0000256" key="2">
    <source>
        <dbReference type="ARBA" id="ARBA00010596"/>
    </source>
</evidence>
<comment type="subcellular location">
    <subcellularLocation>
        <location evidence="6">Golgi apparatus membrane</location>
        <topology evidence="6">Multi-pass membrane protein</topology>
    </subcellularLocation>
    <subcellularLocation>
        <location evidence="1">Membrane</location>
        <topology evidence="1">Multi-pass membrane protein</topology>
    </subcellularLocation>
</comment>
<dbReference type="InterPro" id="IPR027417">
    <property type="entry name" value="P-loop_NTPase"/>
</dbReference>
<dbReference type="PANTHER" id="PTHR12822">
    <property type="entry name" value="PROTEIN YIPF"/>
    <property type="match status" value="1"/>
</dbReference>
<evidence type="ECO:0000256" key="5">
    <source>
        <dbReference type="ARBA" id="ARBA00023136"/>
    </source>
</evidence>
<evidence type="ECO:0000256" key="4">
    <source>
        <dbReference type="ARBA" id="ARBA00022989"/>
    </source>
</evidence>